<comment type="caution">
    <text evidence="1">The sequence shown here is derived from an EMBL/GenBank/DDBJ whole genome shotgun (WGS) entry which is preliminary data.</text>
</comment>
<sequence length="52" mass="6091">RKKPIIIEKQVRKKGVTRNADEDLNVKLDRRVRLSSAAAKEAQETKLLWKDF</sequence>
<evidence type="ECO:0000313" key="2">
    <source>
        <dbReference type="Proteomes" id="UP000324800"/>
    </source>
</evidence>
<accession>A0A5J4UGV4</accession>
<organism evidence="1 2">
    <name type="scientific">Streblomastix strix</name>
    <dbReference type="NCBI Taxonomy" id="222440"/>
    <lineage>
        <taxon>Eukaryota</taxon>
        <taxon>Metamonada</taxon>
        <taxon>Preaxostyla</taxon>
        <taxon>Oxymonadida</taxon>
        <taxon>Streblomastigidae</taxon>
        <taxon>Streblomastix</taxon>
    </lineage>
</organism>
<feature type="non-terminal residue" evidence="1">
    <location>
        <position position="1"/>
    </location>
</feature>
<evidence type="ECO:0000313" key="1">
    <source>
        <dbReference type="EMBL" id="KAA6369132.1"/>
    </source>
</evidence>
<dbReference type="EMBL" id="SNRW01016658">
    <property type="protein sequence ID" value="KAA6369132.1"/>
    <property type="molecule type" value="Genomic_DNA"/>
</dbReference>
<protein>
    <submittedName>
        <fullName evidence="1">Uncharacterized protein</fullName>
    </submittedName>
</protein>
<proteinExistence type="predicted"/>
<dbReference type="Proteomes" id="UP000324800">
    <property type="component" value="Unassembled WGS sequence"/>
</dbReference>
<name>A0A5J4UGV4_9EUKA</name>
<gene>
    <name evidence="1" type="ORF">EZS28_035341</name>
</gene>
<dbReference type="AlphaFoldDB" id="A0A5J4UGV4"/>
<reference evidence="1 2" key="1">
    <citation type="submission" date="2019-03" db="EMBL/GenBank/DDBJ databases">
        <title>Single cell metagenomics reveals metabolic interactions within the superorganism composed of flagellate Streblomastix strix and complex community of Bacteroidetes bacteria on its surface.</title>
        <authorList>
            <person name="Treitli S.C."/>
            <person name="Kolisko M."/>
            <person name="Husnik F."/>
            <person name="Keeling P."/>
            <person name="Hampl V."/>
        </authorList>
    </citation>
    <scope>NUCLEOTIDE SEQUENCE [LARGE SCALE GENOMIC DNA]</scope>
    <source>
        <strain evidence="1">ST1C</strain>
    </source>
</reference>